<dbReference type="AlphaFoldDB" id="A0AAD6VN47"/>
<proteinExistence type="predicted"/>
<name>A0AAD6VN47_9AGAR</name>
<gene>
    <name evidence="1" type="ORF">GGX14DRAFT_392527</name>
</gene>
<dbReference type="Proteomes" id="UP001219525">
    <property type="component" value="Unassembled WGS sequence"/>
</dbReference>
<protein>
    <submittedName>
        <fullName evidence="1">Uncharacterized protein</fullName>
    </submittedName>
</protein>
<keyword evidence="2" id="KW-1185">Reference proteome</keyword>
<dbReference type="EMBL" id="JARJCW010000019">
    <property type="protein sequence ID" value="KAJ7214503.1"/>
    <property type="molecule type" value="Genomic_DNA"/>
</dbReference>
<evidence type="ECO:0000313" key="2">
    <source>
        <dbReference type="Proteomes" id="UP001219525"/>
    </source>
</evidence>
<comment type="caution">
    <text evidence="1">The sequence shown here is derived from an EMBL/GenBank/DDBJ whole genome shotgun (WGS) entry which is preliminary data.</text>
</comment>
<sequence>MSKLRFKRWARLRLPNGQIARSVFGEANLSLRNVRKSSCVKINVNDRPCIVEVSYYFVANDVGYALGKRFPDPDEDLLRLSYGTVWAAPGLPHGRIVFSVARIQSVVAMIPYVLDGLEIFFLVEKPGLQMASMGGFEEEDNEAEDLEEEVALST</sequence>
<evidence type="ECO:0000313" key="1">
    <source>
        <dbReference type="EMBL" id="KAJ7214503.1"/>
    </source>
</evidence>
<accession>A0AAD6VN47</accession>
<reference evidence="1" key="1">
    <citation type="submission" date="2023-03" db="EMBL/GenBank/DDBJ databases">
        <title>Massive genome expansion in bonnet fungi (Mycena s.s.) driven by repeated elements and novel gene families across ecological guilds.</title>
        <authorList>
            <consortium name="Lawrence Berkeley National Laboratory"/>
            <person name="Harder C.B."/>
            <person name="Miyauchi S."/>
            <person name="Viragh M."/>
            <person name="Kuo A."/>
            <person name="Thoen E."/>
            <person name="Andreopoulos B."/>
            <person name="Lu D."/>
            <person name="Skrede I."/>
            <person name="Drula E."/>
            <person name="Henrissat B."/>
            <person name="Morin E."/>
            <person name="Kohler A."/>
            <person name="Barry K."/>
            <person name="LaButti K."/>
            <person name="Morin E."/>
            <person name="Salamov A."/>
            <person name="Lipzen A."/>
            <person name="Mereny Z."/>
            <person name="Hegedus B."/>
            <person name="Baldrian P."/>
            <person name="Stursova M."/>
            <person name="Weitz H."/>
            <person name="Taylor A."/>
            <person name="Grigoriev I.V."/>
            <person name="Nagy L.G."/>
            <person name="Martin F."/>
            <person name="Kauserud H."/>
        </authorList>
    </citation>
    <scope>NUCLEOTIDE SEQUENCE</scope>
    <source>
        <strain evidence="1">9144</strain>
    </source>
</reference>
<organism evidence="1 2">
    <name type="scientific">Mycena pura</name>
    <dbReference type="NCBI Taxonomy" id="153505"/>
    <lineage>
        <taxon>Eukaryota</taxon>
        <taxon>Fungi</taxon>
        <taxon>Dikarya</taxon>
        <taxon>Basidiomycota</taxon>
        <taxon>Agaricomycotina</taxon>
        <taxon>Agaricomycetes</taxon>
        <taxon>Agaricomycetidae</taxon>
        <taxon>Agaricales</taxon>
        <taxon>Marasmiineae</taxon>
        <taxon>Mycenaceae</taxon>
        <taxon>Mycena</taxon>
    </lineage>
</organism>